<gene>
    <name evidence="10" type="ordered locus">AciX9_4286</name>
</gene>
<protein>
    <recommendedName>
        <fullName evidence="3">beta-N-acetylhexosaminidase</fullName>
        <ecNumber evidence="3">3.2.1.52</ecNumber>
    </recommendedName>
</protein>
<evidence type="ECO:0000256" key="7">
    <source>
        <dbReference type="SAM" id="SignalP"/>
    </source>
</evidence>
<dbReference type="Gene3D" id="3.20.20.80">
    <property type="entry name" value="Glycosidases"/>
    <property type="match status" value="1"/>
</dbReference>
<dbReference type="Proteomes" id="UP000000343">
    <property type="component" value="Plasmid pACIX901"/>
</dbReference>
<dbReference type="PANTHER" id="PTHR22600">
    <property type="entry name" value="BETA-HEXOSAMINIDASE"/>
    <property type="match status" value="1"/>
</dbReference>
<dbReference type="GO" id="GO:0005975">
    <property type="term" value="P:carbohydrate metabolic process"/>
    <property type="evidence" value="ECO:0007669"/>
    <property type="project" value="InterPro"/>
</dbReference>
<dbReference type="GO" id="GO:0004563">
    <property type="term" value="F:beta-N-acetylhexosaminidase activity"/>
    <property type="evidence" value="ECO:0007669"/>
    <property type="project" value="UniProtKB-EC"/>
</dbReference>
<sequence>MKIYKSVKRCSAPRLSGFMRCMVVYCLLRAAVGHTQTLDPKAPTFSPIPREVHAGQRVVVRSATVVVPGGDAEDLFAAHDLEKLFKASGISISPGIGAPTLMVQLLRKDSPQAAGLLKQSGLAFGPEMSAEGYVIVAHTPVVAVIGETSAGVFYGVQTVKQMVESEGGVARIWTGTVSDWPAMRYRGIHDDLSRGPFPTLEFQKHQLEVFAAHKVNLYSPYFEHTLQYAGDPLAAPPGSSLTRAESQDLEEFASRRHIMIVPEQEAFGHLHHVLQYEKYADLAETPHGHVIAPGQAGAQPLIKSWFTQIAEDFPSPFLHIGADETFELGTGRTKSEVDKKGLGPVYAQFLNTIHTTLAPLNRRLLFWGDLVWSDPASVSLLPKDMIAIPWIYWHEDSYDHNLLPFKKAGIETWVAPGDANWRVVYPLGKTALDNISGFVEAGQRLGSTGELTVVWNDDGEGLFNQDWFGVLFGAAAGWQPAKIDGAAYQARFGRVFYGDMTGRIDQAQKELMDAESLVDVADDVFWMDPWSKAGQAKATKMRANIPAARLHAEKAIELIEEARTTDATLREQDALKAMELGARRIDFIGMKFQLADEMKAAYAQAYQQKDDKKRETETRELLYSISSMNGRCQDLRDGYSMIKNLYRDSWLAENRPYWIDNVLVRYDLQIQLWERRGEDINALIDEWQSTKTLPRAEEAGIPPLLESALAKPVDLKR</sequence>
<dbReference type="Pfam" id="PF02838">
    <property type="entry name" value="Glyco_hydro_20b"/>
    <property type="match status" value="1"/>
</dbReference>
<evidence type="ECO:0000259" key="8">
    <source>
        <dbReference type="Pfam" id="PF00728"/>
    </source>
</evidence>
<dbReference type="GO" id="GO:0030203">
    <property type="term" value="P:glycosaminoglycan metabolic process"/>
    <property type="evidence" value="ECO:0007669"/>
    <property type="project" value="TreeGrafter"/>
</dbReference>
<evidence type="ECO:0000256" key="6">
    <source>
        <dbReference type="PIRSR" id="PIRSR625705-1"/>
    </source>
</evidence>
<dbReference type="PANTHER" id="PTHR22600:SF57">
    <property type="entry name" value="BETA-N-ACETYLHEXOSAMINIDASE"/>
    <property type="match status" value="1"/>
</dbReference>
<feature type="domain" description="Beta-hexosaminidase bacterial type N-terminal" evidence="9">
    <location>
        <begin position="46"/>
        <end position="180"/>
    </location>
</feature>
<organism evidence="11">
    <name type="scientific">Granulicella tundricola (strain ATCC BAA-1859 / DSM 23138 / MP5ACTX9)</name>
    <dbReference type="NCBI Taxonomy" id="1198114"/>
    <lineage>
        <taxon>Bacteria</taxon>
        <taxon>Pseudomonadati</taxon>
        <taxon>Acidobacteriota</taxon>
        <taxon>Terriglobia</taxon>
        <taxon>Terriglobales</taxon>
        <taxon>Acidobacteriaceae</taxon>
        <taxon>Granulicella</taxon>
    </lineage>
</organism>
<evidence type="ECO:0000256" key="4">
    <source>
        <dbReference type="ARBA" id="ARBA00022801"/>
    </source>
</evidence>
<dbReference type="InterPro" id="IPR015882">
    <property type="entry name" value="HEX_bac_N"/>
</dbReference>
<comment type="similarity">
    <text evidence="2">Belongs to the glycosyl hydrolase 20 family.</text>
</comment>
<evidence type="ECO:0000313" key="10">
    <source>
        <dbReference type="EMBL" id="ADW71055.1"/>
    </source>
</evidence>
<feature type="domain" description="Glycoside hydrolase family 20 catalytic" evidence="8">
    <location>
        <begin position="239"/>
        <end position="394"/>
    </location>
</feature>
<dbReference type="EMBL" id="CP002481">
    <property type="protein sequence ID" value="ADW71055.1"/>
    <property type="molecule type" value="Genomic_DNA"/>
</dbReference>
<evidence type="ECO:0000256" key="3">
    <source>
        <dbReference type="ARBA" id="ARBA00012663"/>
    </source>
</evidence>
<dbReference type="InterPro" id="IPR017853">
    <property type="entry name" value="GH"/>
</dbReference>
<accession>E8X6H1</accession>
<evidence type="ECO:0000256" key="5">
    <source>
        <dbReference type="ARBA" id="ARBA00023295"/>
    </source>
</evidence>
<dbReference type="InterPro" id="IPR025705">
    <property type="entry name" value="Beta_hexosaminidase_sua/sub"/>
</dbReference>
<reference evidence="11" key="1">
    <citation type="submission" date="2011-01" db="EMBL/GenBank/DDBJ databases">
        <title>Complete sequence of plasmid1 of Acidobacterium sp. MP5ACTX9.</title>
        <authorList>
            <consortium name="US DOE Joint Genome Institute"/>
            <person name="Lucas S."/>
            <person name="Copeland A."/>
            <person name="Lapidus A."/>
            <person name="Cheng J.-F."/>
            <person name="Goodwin L."/>
            <person name="Pitluck S."/>
            <person name="Teshima H."/>
            <person name="Detter J.C."/>
            <person name="Han C."/>
            <person name="Tapia R."/>
            <person name="Land M."/>
            <person name="Hauser L."/>
            <person name="Kyrpides N."/>
            <person name="Ivanova N."/>
            <person name="Ovchinnikova G."/>
            <person name="Pagani I."/>
            <person name="Rawat S.R."/>
            <person name="Mannisto M."/>
            <person name="Haggblom M.M."/>
            <person name="Woyke T."/>
        </authorList>
    </citation>
    <scope>NUCLEOTIDE SEQUENCE [LARGE SCALE GENOMIC DNA]</scope>
    <source>
        <strain evidence="11">MP5ACTX9</strain>
        <plasmid evidence="11">Plasmid pACIX901</plasmid>
    </source>
</reference>
<dbReference type="GO" id="GO:0016020">
    <property type="term" value="C:membrane"/>
    <property type="evidence" value="ECO:0007669"/>
    <property type="project" value="TreeGrafter"/>
</dbReference>
<geneLocation type="plasmid" evidence="10 11">
    <name>pACIX901</name>
</geneLocation>
<keyword evidence="7" id="KW-0732">Signal</keyword>
<feature type="active site" description="Proton donor" evidence="6">
    <location>
        <position position="324"/>
    </location>
</feature>
<proteinExistence type="inferred from homology"/>
<keyword evidence="4 10" id="KW-0378">Hydrolase</keyword>
<dbReference type="InterPro" id="IPR029018">
    <property type="entry name" value="Hex-like_dom2"/>
</dbReference>
<dbReference type="SUPFAM" id="SSF51445">
    <property type="entry name" value="(Trans)glycosidases"/>
    <property type="match status" value="1"/>
</dbReference>
<dbReference type="SUPFAM" id="SSF55545">
    <property type="entry name" value="beta-N-acetylhexosaminidase-like domain"/>
    <property type="match status" value="1"/>
</dbReference>
<dbReference type="EC" id="3.2.1.52" evidence="3"/>
<dbReference type="InterPro" id="IPR015883">
    <property type="entry name" value="Glyco_hydro_20_cat"/>
</dbReference>
<dbReference type="AlphaFoldDB" id="E8X6H1"/>
<evidence type="ECO:0000256" key="1">
    <source>
        <dbReference type="ARBA" id="ARBA00001231"/>
    </source>
</evidence>
<name>E8X6H1_GRATM</name>
<dbReference type="PRINTS" id="PR00738">
    <property type="entry name" value="GLHYDRLASE20"/>
</dbReference>
<keyword evidence="5" id="KW-0326">Glycosidase</keyword>
<dbReference type="Gene3D" id="3.30.379.10">
    <property type="entry name" value="Chitobiase/beta-hexosaminidase domain 2-like"/>
    <property type="match status" value="1"/>
</dbReference>
<dbReference type="HOGENOM" id="CLU_393765_0_0_0"/>
<dbReference type="RefSeq" id="WP_013572965.1">
    <property type="nucleotide sequence ID" value="NC_015057.1"/>
</dbReference>
<keyword evidence="10" id="KW-0614">Plasmid</keyword>
<keyword evidence="11" id="KW-1185">Reference proteome</keyword>
<feature type="signal peptide" evidence="7">
    <location>
        <begin position="1"/>
        <end position="30"/>
    </location>
</feature>
<evidence type="ECO:0000313" key="11">
    <source>
        <dbReference type="Proteomes" id="UP000000343"/>
    </source>
</evidence>
<dbReference type="Pfam" id="PF00728">
    <property type="entry name" value="Glyco_hydro_20"/>
    <property type="match status" value="1"/>
</dbReference>
<evidence type="ECO:0000256" key="2">
    <source>
        <dbReference type="ARBA" id="ARBA00006285"/>
    </source>
</evidence>
<evidence type="ECO:0000259" key="9">
    <source>
        <dbReference type="Pfam" id="PF02838"/>
    </source>
</evidence>
<comment type="catalytic activity">
    <reaction evidence="1">
        <text>Hydrolysis of terminal non-reducing N-acetyl-D-hexosamine residues in N-acetyl-beta-D-hexosaminides.</text>
        <dbReference type="EC" id="3.2.1.52"/>
    </reaction>
</comment>
<dbReference type="KEGG" id="acm:AciX9_4286"/>
<feature type="chain" id="PRO_5003230797" description="beta-N-acetylhexosaminidase" evidence="7">
    <location>
        <begin position="31"/>
        <end position="717"/>
    </location>
</feature>